<dbReference type="PANTHER" id="PTHR28076">
    <property type="entry name" value="SPORULATION-SPECIFIC PROTEIN 71"/>
    <property type="match status" value="1"/>
</dbReference>
<name>A0A5M6CDU1_9TREE</name>
<dbReference type="Proteomes" id="UP000322225">
    <property type="component" value="Chromosome 5"/>
</dbReference>
<feature type="compositionally biased region" description="Polar residues" evidence="1">
    <location>
        <begin position="205"/>
        <end position="245"/>
    </location>
</feature>
<dbReference type="RefSeq" id="XP_031864227.1">
    <property type="nucleotide sequence ID" value="XM_032001337.1"/>
</dbReference>
<feature type="region of interest" description="Disordered" evidence="1">
    <location>
        <begin position="398"/>
        <end position="456"/>
    </location>
</feature>
<feature type="region of interest" description="Disordered" evidence="1">
    <location>
        <begin position="1"/>
        <end position="62"/>
    </location>
</feature>
<dbReference type="OrthoDB" id="5579281at2759"/>
<evidence type="ECO:0000256" key="1">
    <source>
        <dbReference type="SAM" id="MobiDB-lite"/>
    </source>
</evidence>
<reference evidence="2" key="2">
    <citation type="submission" date="2024-01" db="EMBL/GenBank/DDBJ databases">
        <title>Comparative genomics of Cryptococcus and Kwoniella reveals pathogenesis evolution and contrasting modes of karyotype evolution via chromosome fusion or intercentromeric recombination.</title>
        <authorList>
            <person name="Coelho M.A."/>
            <person name="David-Palma M."/>
            <person name="Shea T."/>
            <person name="Bowers K."/>
            <person name="McGinley-Smith S."/>
            <person name="Mohammad A.W."/>
            <person name="Gnirke A."/>
            <person name="Yurkov A.M."/>
            <person name="Nowrousian M."/>
            <person name="Sun S."/>
            <person name="Cuomo C.A."/>
            <person name="Heitman J."/>
        </authorList>
    </citation>
    <scope>NUCLEOTIDE SEQUENCE</scope>
    <source>
        <strain evidence="2">CBS 12478</strain>
    </source>
</reference>
<evidence type="ECO:0000313" key="2">
    <source>
        <dbReference type="EMBL" id="WWD18499.1"/>
    </source>
</evidence>
<reference evidence="2" key="1">
    <citation type="submission" date="2017-08" db="EMBL/GenBank/DDBJ databases">
        <authorList>
            <person name="Cuomo C."/>
            <person name="Billmyre B."/>
            <person name="Heitman J."/>
        </authorList>
    </citation>
    <scope>NUCLEOTIDE SEQUENCE</scope>
    <source>
        <strain evidence="2">CBS 12478</strain>
    </source>
</reference>
<dbReference type="InterPro" id="IPR040345">
    <property type="entry name" value="Mug56/Spo71"/>
</dbReference>
<dbReference type="AlphaFoldDB" id="A0A5M6CDU1"/>
<dbReference type="InterPro" id="IPR039486">
    <property type="entry name" value="Mug56/Spo71_PH"/>
</dbReference>
<feature type="compositionally biased region" description="Polar residues" evidence="1">
    <location>
        <begin position="1"/>
        <end position="12"/>
    </location>
</feature>
<accession>A0A5M6CDU1</accession>
<feature type="compositionally biased region" description="Low complexity" evidence="1">
    <location>
        <begin position="294"/>
        <end position="306"/>
    </location>
</feature>
<dbReference type="InterPro" id="IPR011993">
    <property type="entry name" value="PH-like_dom_sf"/>
</dbReference>
<dbReference type="Gene3D" id="2.30.29.30">
    <property type="entry name" value="Pleckstrin-homology domain (PH domain)/Phosphotyrosine-binding domain (PTB)"/>
    <property type="match status" value="1"/>
</dbReference>
<keyword evidence="3" id="KW-1185">Reference proteome</keyword>
<feature type="compositionally biased region" description="Acidic residues" evidence="1">
    <location>
        <begin position="443"/>
        <end position="453"/>
    </location>
</feature>
<dbReference type="PROSITE" id="PS50003">
    <property type="entry name" value="PH_DOMAIN"/>
    <property type="match status" value="1"/>
</dbReference>
<dbReference type="PANTHER" id="PTHR28076:SF1">
    <property type="entry name" value="PROSPORE MEMBRANE ADAPTER PROTEIN SPO71"/>
    <property type="match status" value="1"/>
</dbReference>
<dbReference type="KEGG" id="ksn:43585440"/>
<dbReference type="SUPFAM" id="SSF50729">
    <property type="entry name" value="PH domain-like"/>
    <property type="match status" value="1"/>
</dbReference>
<dbReference type="Pfam" id="PF15404">
    <property type="entry name" value="PH_4"/>
    <property type="match status" value="1"/>
</dbReference>
<dbReference type="GeneID" id="43585440"/>
<dbReference type="InterPro" id="IPR001849">
    <property type="entry name" value="PH_domain"/>
</dbReference>
<dbReference type="Pfam" id="PF23207">
    <property type="entry name" value="PH_SPO71"/>
    <property type="match status" value="1"/>
</dbReference>
<proteinExistence type="predicted"/>
<feature type="compositionally biased region" description="Basic and acidic residues" evidence="1">
    <location>
        <begin position="409"/>
        <end position="431"/>
    </location>
</feature>
<feature type="compositionally biased region" description="Polar residues" evidence="1">
    <location>
        <begin position="268"/>
        <end position="284"/>
    </location>
</feature>
<dbReference type="SMART" id="SM00233">
    <property type="entry name" value="PH"/>
    <property type="match status" value="2"/>
</dbReference>
<dbReference type="InterPro" id="IPR057379">
    <property type="entry name" value="PH_SPO71"/>
</dbReference>
<protein>
    <submittedName>
        <fullName evidence="2">Uncharacterized protein</fullName>
    </submittedName>
</protein>
<organism evidence="2 3">
    <name type="scientific">Kwoniella shandongensis</name>
    <dbReference type="NCBI Taxonomy" id="1734106"/>
    <lineage>
        <taxon>Eukaryota</taxon>
        <taxon>Fungi</taxon>
        <taxon>Dikarya</taxon>
        <taxon>Basidiomycota</taxon>
        <taxon>Agaricomycotina</taxon>
        <taxon>Tremellomycetes</taxon>
        <taxon>Tremellales</taxon>
        <taxon>Cryptococcaceae</taxon>
        <taxon>Kwoniella</taxon>
    </lineage>
</organism>
<dbReference type="GO" id="GO:1902657">
    <property type="term" value="P:protein localization to prospore membrane"/>
    <property type="evidence" value="ECO:0007669"/>
    <property type="project" value="InterPro"/>
</dbReference>
<feature type="region of interest" description="Disordered" evidence="1">
    <location>
        <begin position="96"/>
        <end position="122"/>
    </location>
</feature>
<gene>
    <name evidence="2" type="ORF">CI109_102951</name>
</gene>
<sequence>MPSVPQPASSTRAAHFTPPNPNIPHDVSAQHPHSSTANRPAVQPSPGVTSTTSHVETHVLPRRFLGPIPENVVNSKEVEEKRRRFRDLRKGAIRRLRGGGEDGDFGGEGLADFGGDNEGGGRVRGVVRRIKVRRRGRDGEEVEEELDLDDDPELGHDGKNSSKQKKTRKDVWVGESFDIGREFIARSVQSGERPPPVNRGESGASDRNQGQSNGEGSTPRQVVSRPPVSTRTTQETFVTARTRLSSGVPGASRSSLSLDTPAEGGYNLNPNPQASLGTSPSTMASLPLPRPRNSQSSSVQPLVSSPIEEEGESSYATASLPGKKGRFSSGKTVATSPGISTRLKSALRHTSKSDIKTNQSIVSNEREQPLPRVKNGAGKYGKSKSVQFPVDHAEVLSSTDLTANSGPRELIKRKGNKEPADPEDVLSREGDEAAGTSAGAVEEAMEEEADDQWEEQKRPGEVIMRERADRMLVRVGYHREDNVSGFNEASQRRNPCARLEPMEEYIVVWRKGLIEFYQDWNLPLRERLAGHKHLAFAIPLAPNRTSLSVFNSNDVTLCLTTSVARLQHDVHQILQSTTTRMGGVKDRVKQSRQVQWLRGRRKGTQVFIFKIAERSRAMDWYWELWRDLGGELPHRFDISVPSLSTTVRLSIPEGEESGHEGNHLLYKHFNPQTVIDTCWEMLLKSVDMDDLLEQRKEGGKKDTLDLELAWKSVDGTLDWMAYRTTVQGKQRSWPVLAGLARMHEDKVQRELQLRTAQHQPKALKLEDGTWLDEPPGVEGYLYRLRGSKAKEHIYIASHDGNIFVAVQKEARPPLVPHKEGSTPTDLFPDLHRQFLDGEHRRMAYLIERSAGRVDLRDIVSVKIVEDNTNSTFAHHTGASADGASAGGDVGQSDTFDIEYTSGGSVRLQAASPEVAKEWVERLEALGSYWKRRQRVDARQRMDIAALHSKHDPFVDTTMSNASDAGLDEIWDWCAIKGCRSICLAGRLHLKRDKYDKFRLKYFVLTQGCLVSFKIKRKDSFHPRKKRYPLFGAYVYSGMLAQDELHEASNSDAFSTQARVYQDGLQSSDPAEDTTFCLRLPTSPSRWGKKRTQPWEMEEDADFLPPGLSKKPATLLIFRARSKLERDRWVWAINAEMERQVRSHLKQEEALREYGKVPDRL</sequence>
<evidence type="ECO:0000313" key="3">
    <source>
        <dbReference type="Proteomes" id="UP000322225"/>
    </source>
</evidence>
<feature type="compositionally biased region" description="Polar residues" evidence="1">
    <location>
        <begin position="329"/>
        <end position="343"/>
    </location>
</feature>
<dbReference type="EMBL" id="CP144055">
    <property type="protein sequence ID" value="WWD18499.1"/>
    <property type="molecule type" value="Genomic_DNA"/>
</dbReference>
<feature type="compositionally biased region" description="Acidic residues" evidence="1">
    <location>
        <begin position="140"/>
        <end position="152"/>
    </location>
</feature>
<feature type="region of interest" description="Disordered" evidence="1">
    <location>
        <begin position="134"/>
        <end position="385"/>
    </location>
</feature>